<dbReference type="AlphaFoldDB" id="A0A9W6HRU2"/>
<name>A0A9W6HRU2_9MICO</name>
<dbReference type="NCBIfam" id="TIGR03709">
    <property type="entry name" value="PPK2_rel_1"/>
    <property type="match status" value="1"/>
</dbReference>
<dbReference type="GO" id="GO:0016776">
    <property type="term" value="F:phosphotransferase activity, phosphate group as acceptor"/>
    <property type="evidence" value="ECO:0007669"/>
    <property type="project" value="InterPro"/>
</dbReference>
<dbReference type="InterPro" id="IPR022300">
    <property type="entry name" value="PPK2-rel_1"/>
</dbReference>
<dbReference type="Gene3D" id="3.40.50.300">
    <property type="entry name" value="P-loop containing nucleotide triphosphate hydrolases"/>
    <property type="match status" value="1"/>
</dbReference>
<dbReference type="Proteomes" id="UP001142325">
    <property type="component" value="Unassembled WGS sequence"/>
</dbReference>
<feature type="domain" description="Polyphosphate kinase-2-related" evidence="1">
    <location>
        <begin position="52"/>
        <end position="265"/>
    </location>
</feature>
<comment type="caution">
    <text evidence="2">The sequence shown here is derived from an EMBL/GenBank/DDBJ whole genome shotgun (WGS) entry which is preliminary data.</text>
</comment>
<sequence length="286" mass="31880">MSTDHSGWKAAASEVLRVGPDFRLGAVDPETTPGYEGGKARGAADLAGGIGQLSELQERLFAESRVGVAKDSVLLVLQAMDSAGKGGIVRHVVGGVDPQGVHLTAFKAPTAEERAHDFLWRIEKRLPEHGFIGVFDRSHYEDVLIGRVRQLAPPEEIERRYDAINAFEAEIAASGTRIIKVMLHISRHEQKKRLSERLERPDKHWKYNPGDVDERLLWDDYMAAFQTVFERTSTAAAPWYVVPANSKWYARLAVQELLLETLTAIDPQWPAADYDVEAEKKRLAAS</sequence>
<dbReference type="PANTHER" id="PTHR34383:SF3">
    <property type="entry name" value="POLYPHOSPHATE:AMP PHOSPHOTRANSFERASE"/>
    <property type="match status" value="1"/>
</dbReference>
<proteinExistence type="predicted"/>
<dbReference type="SUPFAM" id="SSF52540">
    <property type="entry name" value="P-loop containing nucleoside triphosphate hydrolases"/>
    <property type="match status" value="1"/>
</dbReference>
<gene>
    <name evidence="2" type="ORF">GCM10017596_11990</name>
</gene>
<accession>A0A9W6HRU2</accession>
<reference evidence="2" key="2">
    <citation type="submission" date="2023-01" db="EMBL/GenBank/DDBJ databases">
        <authorList>
            <person name="Sun Q."/>
            <person name="Evtushenko L."/>
        </authorList>
    </citation>
    <scope>NUCLEOTIDE SEQUENCE</scope>
    <source>
        <strain evidence="2">VKM Ac-1958</strain>
    </source>
</reference>
<keyword evidence="3" id="KW-1185">Reference proteome</keyword>
<evidence type="ECO:0000313" key="2">
    <source>
        <dbReference type="EMBL" id="GLK01484.1"/>
    </source>
</evidence>
<dbReference type="PANTHER" id="PTHR34383">
    <property type="entry name" value="POLYPHOSPHATE:AMP PHOSPHOTRANSFERASE-RELATED"/>
    <property type="match status" value="1"/>
</dbReference>
<dbReference type="RefSeq" id="WP_204939123.1">
    <property type="nucleotide sequence ID" value="NZ_BAAAUM010000001.1"/>
</dbReference>
<dbReference type="EMBL" id="BSET01000001">
    <property type="protein sequence ID" value="GLK01484.1"/>
    <property type="molecule type" value="Genomic_DNA"/>
</dbReference>
<dbReference type="GO" id="GO:0006797">
    <property type="term" value="P:polyphosphate metabolic process"/>
    <property type="evidence" value="ECO:0007669"/>
    <property type="project" value="InterPro"/>
</dbReference>
<dbReference type="InterPro" id="IPR022488">
    <property type="entry name" value="PPK2-related"/>
</dbReference>
<organism evidence="2 3">
    <name type="scientific">Microbacterium keratanolyticum</name>
    <dbReference type="NCBI Taxonomy" id="67574"/>
    <lineage>
        <taxon>Bacteria</taxon>
        <taxon>Bacillati</taxon>
        <taxon>Actinomycetota</taxon>
        <taxon>Actinomycetes</taxon>
        <taxon>Micrococcales</taxon>
        <taxon>Microbacteriaceae</taxon>
        <taxon>Microbacterium</taxon>
    </lineage>
</organism>
<protein>
    <recommendedName>
        <fullName evidence="1">Polyphosphate kinase-2-related domain-containing protein</fullName>
    </recommendedName>
</protein>
<dbReference type="Pfam" id="PF03976">
    <property type="entry name" value="PPK2"/>
    <property type="match status" value="1"/>
</dbReference>
<evidence type="ECO:0000259" key="1">
    <source>
        <dbReference type="Pfam" id="PF03976"/>
    </source>
</evidence>
<dbReference type="InterPro" id="IPR027417">
    <property type="entry name" value="P-loop_NTPase"/>
</dbReference>
<evidence type="ECO:0000313" key="3">
    <source>
        <dbReference type="Proteomes" id="UP001142325"/>
    </source>
</evidence>
<reference evidence="2" key="1">
    <citation type="journal article" date="2014" name="Int. J. Syst. Evol. Microbiol.">
        <title>Complete genome sequence of Corynebacterium casei LMG S-19264T (=DSM 44701T), isolated from a smear-ripened cheese.</title>
        <authorList>
            <consortium name="US DOE Joint Genome Institute (JGI-PGF)"/>
            <person name="Walter F."/>
            <person name="Albersmeier A."/>
            <person name="Kalinowski J."/>
            <person name="Ruckert C."/>
        </authorList>
    </citation>
    <scope>NUCLEOTIDE SEQUENCE</scope>
    <source>
        <strain evidence="2">VKM Ac-1958</strain>
    </source>
</reference>